<name>A0ABS7NSJ1_9NOCA</name>
<feature type="region of interest" description="Disordered" evidence="3">
    <location>
        <begin position="7"/>
        <end position="43"/>
    </location>
</feature>
<dbReference type="InterPro" id="IPR058644">
    <property type="entry name" value="Mtb12-like_C"/>
</dbReference>
<evidence type="ECO:0000313" key="5">
    <source>
        <dbReference type="EMBL" id="MBY6320573.1"/>
    </source>
</evidence>
<comment type="similarity">
    <text evidence="2">Belongs to the MTB12 family.</text>
</comment>
<evidence type="ECO:0000313" key="6">
    <source>
        <dbReference type="Proteomes" id="UP001520140"/>
    </source>
</evidence>
<accession>A0ABS7NSJ1</accession>
<comment type="caution">
    <text evidence="5">The sequence shown here is derived from an EMBL/GenBank/DDBJ whole genome shotgun (WGS) entry which is preliminary data.</text>
</comment>
<keyword evidence="6" id="KW-1185">Reference proteome</keyword>
<feature type="domain" description="Low molecular weight antigen MTB12-like C-terminal" evidence="4">
    <location>
        <begin position="43"/>
        <end position="152"/>
    </location>
</feature>
<organism evidence="5 6">
    <name type="scientific">Rhodococcoides kroppenstedtii</name>
    <dbReference type="NCBI Taxonomy" id="293050"/>
    <lineage>
        <taxon>Bacteria</taxon>
        <taxon>Bacillati</taxon>
        <taxon>Actinomycetota</taxon>
        <taxon>Actinomycetes</taxon>
        <taxon>Mycobacteriales</taxon>
        <taxon>Nocardiaceae</taxon>
        <taxon>Rhodococcoides</taxon>
    </lineage>
</organism>
<gene>
    <name evidence="5" type="ORF">HQ605_07070</name>
</gene>
<evidence type="ECO:0000256" key="1">
    <source>
        <dbReference type="ARBA" id="ARBA00022729"/>
    </source>
</evidence>
<evidence type="ECO:0000256" key="2">
    <source>
        <dbReference type="ARBA" id="ARBA00093774"/>
    </source>
</evidence>
<keyword evidence="1" id="KW-0732">Signal</keyword>
<evidence type="ECO:0000259" key="4">
    <source>
        <dbReference type="Pfam" id="PF26580"/>
    </source>
</evidence>
<reference evidence="5 6" key="1">
    <citation type="submission" date="2020-06" db="EMBL/GenBank/DDBJ databases">
        <title>Taxonomy, biology and ecology of Rhodococcus bacteria occurring in California pistachio and other woody hosts as revealed by genome sequence analyses.</title>
        <authorList>
            <person name="Gai Y."/>
            <person name="Riely B."/>
        </authorList>
    </citation>
    <scope>NUCLEOTIDE SEQUENCE [LARGE SCALE GENOMIC DNA]</scope>
    <source>
        <strain evidence="5 6">BP-284</strain>
    </source>
</reference>
<protein>
    <recommendedName>
        <fullName evidence="4">Low molecular weight antigen MTB12-like C-terminal domain-containing protein</fullName>
    </recommendedName>
</protein>
<dbReference type="Proteomes" id="UP001520140">
    <property type="component" value="Unassembled WGS sequence"/>
</dbReference>
<evidence type="ECO:0000256" key="3">
    <source>
        <dbReference type="SAM" id="MobiDB-lite"/>
    </source>
</evidence>
<dbReference type="EMBL" id="JABUKG010000005">
    <property type="protein sequence ID" value="MBY6320573.1"/>
    <property type="molecule type" value="Genomic_DNA"/>
</dbReference>
<sequence length="157" mass="15970">MAVAAALTMTACSSDDGGDTATTTTAATTTSASAATPAGDLPPIPTAAELNQRLQESLDPAVPLDQKVSYVQGAEEDPELINKVAEAARVNNAKIEVLDVTDLGDGTLSSNATIDLGGQVNPLQVTYVAEDGQWKLSRDNACAIVSLAQLTSPACPA</sequence>
<feature type="compositionally biased region" description="Low complexity" evidence="3">
    <location>
        <begin position="13"/>
        <end position="39"/>
    </location>
</feature>
<dbReference type="Pfam" id="PF26580">
    <property type="entry name" value="Mtb12_C"/>
    <property type="match status" value="1"/>
</dbReference>
<proteinExistence type="inferred from homology"/>